<keyword evidence="2" id="KW-1185">Reference proteome</keyword>
<gene>
    <name evidence="1" type="ORF">WAX74_19495</name>
</gene>
<dbReference type="RefSeq" id="WP_336499356.1">
    <property type="nucleotide sequence ID" value="NZ_JBAWSY010000028.1"/>
</dbReference>
<dbReference type="EMBL" id="JBAWSY010000028">
    <property type="protein sequence ID" value="MEI4771807.1"/>
    <property type="molecule type" value="Genomic_DNA"/>
</dbReference>
<proteinExistence type="predicted"/>
<comment type="caution">
    <text evidence="1">The sequence shown here is derived from an EMBL/GenBank/DDBJ whole genome shotgun (WGS) entry which is preliminary data.</text>
</comment>
<sequence length="147" mass="17381">MKLREELPEFYRDLQWINGKQTKEQLIGELPLLVHFWSVSCSLCKGSMETINKWKGLYSGKFNIVSVHMPRKQEDINDVLIKTIIKQWKMSHSVCLDHNLNVTKAFQNRIVPSFYLFDKNGLLRHIQSGENGMYMLEKRLTHLMKEK</sequence>
<dbReference type="SUPFAM" id="SSF52833">
    <property type="entry name" value="Thioredoxin-like"/>
    <property type="match status" value="1"/>
</dbReference>
<evidence type="ECO:0000313" key="2">
    <source>
        <dbReference type="Proteomes" id="UP001364890"/>
    </source>
</evidence>
<reference evidence="1 2" key="1">
    <citation type="submission" date="2024-01" db="EMBL/GenBank/DDBJ databases">
        <title>Seven novel Bacillus-like species.</title>
        <authorList>
            <person name="Liu G."/>
        </authorList>
    </citation>
    <scope>NUCLEOTIDE SEQUENCE [LARGE SCALE GENOMIC DNA]</scope>
    <source>
        <strain evidence="1 2">FJAT-51614</strain>
    </source>
</reference>
<dbReference type="InterPro" id="IPR036249">
    <property type="entry name" value="Thioredoxin-like_sf"/>
</dbReference>
<dbReference type="Proteomes" id="UP001364890">
    <property type="component" value="Unassembled WGS sequence"/>
</dbReference>
<evidence type="ECO:0000313" key="1">
    <source>
        <dbReference type="EMBL" id="MEI4771807.1"/>
    </source>
</evidence>
<name>A0ABU8FC40_9BACI</name>
<accession>A0ABU8FC40</accession>
<dbReference type="InterPro" id="IPR050553">
    <property type="entry name" value="Thioredoxin_ResA/DsbE_sf"/>
</dbReference>
<dbReference type="PANTHER" id="PTHR42852">
    <property type="entry name" value="THIOL:DISULFIDE INTERCHANGE PROTEIN DSBE"/>
    <property type="match status" value="1"/>
</dbReference>
<dbReference type="Gene3D" id="3.40.30.10">
    <property type="entry name" value="Glutaredoxin"/>
    <property type="match status" value="1"/>
</dbReference>
<dbReference type="PANTHER" id="PTHR42852:SF12">
    <property type="entry name" value="THIOL-DISULFIDE OXIDOREDUCTASE YKUV"/>
    <property type="match status" value="1"/>
</dbReference>
<dbReference type="CDD" id="cd02966">
    <property type="entry name" value="TlpA_like_family"/>
    <property type="match status" value="1"/>
</dbReference>
<organism evidence="1 2">
    <name type="scientific">Psychrobacillus mangrovi</name>
    <dbReference type="NCBI Taxonomy" id="3117745"/>
    <lineage>
        <taxon>Bacteria</taxon>
        <taxon>Bacillati</taxon>
        <taxon>Bacillota</taxon>
        <taxon>Bacilli</taxon>
        <taxon>Bacillales</taxon>
        <taxon>Bacillaceae</taxon>
        <taxon>Psychrobacillus</taxon>
    </lineage>
</organism>
<protein>
    <submittedName>
        <fullName evidence="1">TlpA disulfide reductase family protein</fullName>
    </submittedName>
</protein>